<dbReference type="PROSITE" id="PS50084">
    <property type="entry name" value="KH_TYPE_1"/>
    <property type="match status" value="1"/>
</dbReference>
<dbReference type="SUPFAM" id="SSF63748">
    <property type="entry name" value="Tudor/PWWP/MBT"/>
    <property type="match status" value="1"/>
</dbReference>
<protein>
    <submittedName>
        <fullName evidence="5">Tudor and KH domain-containing protein</fullName>
    </submittedName>
</protein>
<name>A0A6I9YFG8_9SAUR</name>
<dbReference type="KEGG" id="tsr:106549735"/>
<dbReference type="Pfam" id="PF00013">
    <property type="entry name" value="KH_1"/>
    <property type="match status" value="1"/>
</dbReference>
<keyword evidence="1" id="KW-0694">RNA-binding</keyword>
<accession>A0A6I9YFG8</accession>
<gene>
    <name evidence="5" type="primary">TDRKH</name>
</gene>
<dbReference type="Gene3D" id="2.40.50.90">
    <property type="match status" value="1"/>
</dbReference>
<dbReference type="Pfam" id="PF00567">
    <property type="entry name" value="TUDOR"/>
    <property type="match status" value="1"/>
</dbReference>
<dbReference type="PANTHER" id="PTHR22948:SF18">
    <property type="entry name" value="TUDOR AND KH DOMAIN-CONTAINING PROTEIN"/>
    <property type="match status" value="1"/>
</dbReference>
<dbReference type="AlphaFoldDB" id="A0A6I9YFG8"/>
<dbReference type="InterPro" id="IPR002999">
    <property type="entry name" value="Tudor"/>
</dbReference>
<evidence type="ECO:0000256" key="1">
    <source>
        <dbReference type="PROSITE-ProRule" id="PRU00117"/>
    </source>
</evidence>
<dbReference type="GO" id="GO:0005739">
    <property type="term" value="C:mitochondrion"/>
    <property type="evidence" value="ECO:0007669"/>
    <property type="project" value="UniProtKB-ARBA"/>
</dbReference>
<reference evidence="5" key="1">
    <citation type="submission" date="2025-08" db="UniProtKB">
        <authorList>
            <consortium name="RefSeq"/>
        </authorList>
    </citation>
    <scope>IDENTIFICATION</scope>
    <source>
        <tissue evidence="5">Skeletal muscle</tissue>
    </source>
</reference>
<dbReference type="InterPro" id="IPR050621">
    <property type="entry name" value="Tudor_domain_containing"/>
</dbReference>
<dbReference type="PROSITE" id="PS50304">
    <property type="entry name" value="TUDOR"/>
    <property type="match status" value="1"/>
</dbReference>
<dbReference type="GO" id="GO:0030719">
    <property type="term" value="P:P granule organization"/>
    <property type="evidence" value="ECO:0007669"/>
    <property type="project" value="TreeGrafter"/>
</dbReference>
<dbReference type="Proteomes" id="UP000504617">
    <property type="component" value="Unplaced"/>
</dbReference>
<dbReference type="GeneID" id="106549735"/>
<dbReference type="Gene3D" id="2.30.30.140">
    <property type="match status" value="1"/>
</dbReference>
<dbReference type="OrthoDB" id="9995375at2759"/>
<dbReference type="RefSeq" id="XP_013922931.1">
    <property type="nucleotide sequence ID" value="XM_014067456.1"/>
</dbReference>
<dbReference type="InterPro" id="IPR035437">
    <property type="entry name" value="SNase_OB-fold_sf"/>
</dbReference>
<dbReference type="PANTHER" id="PTHR22948">
    <property type="entry name" value="TUDOR DOMAIN CONTAINING PROTEIN"/>
    <property type="match status" value="1"/>
</dbReference>
<dbReference type="GO" id="GO:0043186">
    <property type="term" value="C:P granule"/>
    <property type="evidence" value="ECO:0007669"/>
    <property type="project" value="TreeGrafter"/>
</dbReference>
<dbReference type="SMART" id="SM00322">
    <property type="entry name" value="KH"/>
    <property type="match status" value="1"/>
</dbReference>
<dbReference type="CTD" id="11022"/>
<keyword evidence="4" id="KW-1185">Reference proteome</keyword>
<evidence type="ECO:0000259" key="3">
    <source>
        <dbReference type="PROSITE" id="PS50304"/>
    </source>
</evidence>
<dbReference type="Gene3D" id="3.30.1370.10">
    <property type="entry name" value="K Homology domain, type 1"/>
    <property type="match status" value="1"/>
</dbReference>
<dbReference type="InterPro" id="IPR004087">
    <property type="entry name" value="KH_dom"/>
</dbReference>
<dbReference type="GO" id="GO:0007283">
    <property type="term" value="P:spermatogenesis"/>
    <property type="evidence" value="ECO:0007669"/>
    <property type="project" value="TreeGrafter"/>
</dbReference>
<feature type="domain" description="Tudor" evidence="3">
    <location>
        <begin position="246"/>
        <end position="305"/>
    </location>
</feature>
<dbReference type="InterPro" id="IPR004088">
    <property type="entry name" value="KH_dom_type_1"/>
</dbReference>
<dbReference type="SUPFAM" id="SSF54791">
    <property type="entry name" value="Eukaryotic type KH-domain (KH-domain type I)"/>
    <property type="match status" value="1"/>
</dbReference>
<dbReference type="InterPro" id="IPR036612">
    <property type="entry name" value="KH_dom_type_1_sf"/>
</dbReference>
<feature type="region of interest" description="Disordered" evidence="2">
    <location>
        <begin position="109"/>
        <end position="177"/>
    </location>
</feature>
<dbReference type="GO" id="GO:0003723">
    <property type="term" value="F:RNA binding"/>
    <property type="evidence" value="ECO:0007669"/>
    <property type="project" value="UniProtKB-UniRule"/>
</dbReference>
<dbReference type="GO" id="GO:0034587">
    <property type="term" value="P:piRNA processing"/>
    <property type="evidence" value="ECO:0007669"/>
    <property type="project" value="TreeGrafter"/>
</dbReference>
<proteinExistence type="predicted"/>
<evidence type="ECO:0000313" key="5">
    <source>
        <dbReference type="RefSeq" id="XP_013922931.1"/>
    </source>
</evidence>
<dbReference type="SMART" id="SM00333">
    <property type="entry name" value="TUDOR"/>
    <property type="match status" value="1"/>
</dbReference>
<evidence type="ECO:0000256" key="2">
    <source>
        <dbReference type="SAM" id="MobiDB-lite"/>
    </source>
</evidence>
<sequence length="431" mass="47716">MELAECLNGQMLFPLPVWSFVRQIIFFCPSLPFVALPPGKGGETVRAICRSTGAKIDCNHDGGQGALSLTRLVTISGTRKEVQAAKELIHEKLSEDEAFRTKLLQSVSARTQRKQPLGTRKEMAAAGDSTQQPYSHAEPRSQMPEVEYLRKEAGDGPQEYHSMDPTEPSGAESPVNPWSALNSVLEFPSPDFSLHSKDHLEVYVSASENPGHFWIQIIGAKALHLDKLIQEMTKYYENNDCGELESVQVGDIVATYYPEDRSWYRAEVLGTLDNGNLDIYYVDFGDNGEVPLEKLRLLRSDFLGLPFQAIECSLAGVAPTGSRWEEAALDEFDRLTHCAQWKPVFCKICTYAPVGDGSVRPCVRLFKPADGQFVDVGEELIQLGYAVRRLSDGDEDATGELPRNLEACRGMSSWNLSEIASVSEGDDSVML</sequence>
<organism evidence="4 5">
    <name type="scientific">Thamnophis sirtalis</name>
    <dbReference type="NCBI Taxonomy" id="35019"/>
    <lineage>
        <taxon>Eukaryota</taxon>
        <taxon>Metazoa</taxon>
        <taxon>Chordata</taxon>
        <taxon>Craniata</taxon>
        <taxon>Vertebrata</taxon>
        <taxon>Euteleostomi</taxon>
        <taxon>Lepidosauria</taxon>
        <taxon>Squamata</taxon>
        <taxon>Bifurcata</taxon>
        <taxon>Unidentata</taxon>
        <taxon>Episquamata</taxon>
        <taxon>Toxicofera</taxon>
        <taxon>Serpentes</taxon>
        <taxon>Colubroidea</taxon>
        <taxon>Colubridae</taxon>
        <taxon>Natricinae</taxon>
        <taxon>Thamnophis</taxon>
    </lineage>
</organism>
<evidence type="ECO:0000313" key="4">
    <source>
        <dbReference type="Proteomes" id="UP000504617"/>
    </source>
</evidence>